<dbReference type="AlphaFoldDB" id="A0A978VD93"/>
<dbReference type="PRINTS" id="PR00463">
    <property type="entry name" value="EP450I"/>
</dbReference>
<dbReference type="GO" id="GO:0016705">
    <property type="term" value="F:oxidoreductase activity, acting on paired donors, with incorporation or reduction of molecular oxygen"/>
    <property type="evidence" value="ECO:0007669"/>
    <property type="project" value="InterPro"/>
</dbReference>
<dbReference type="Pfam" id="PF00067">
    <property type="entry name" value="p450"/>
    <property type="match status" value="1"/>
</dbReference>
<evidence type="ECO:0000256" key="6">
    <source>
        <dbReference type="ARBA" id="ARBA00023004"/>
    </source>
</evidence>
<evidence type="ECO:0000256" key="3">
    <source>
        <dbReference type="ARBA" id="ARBA00022617"/>
    </source>
</evidence>
<keyword evidence="4" id="KW-0479">Metal-binding</keyword>
<accession>A0A978VD93</accession>
<dbReference type="SUPFAM" id="SSF48264">
    <property type="entry name" value="Cytochrome P450"/>
    <property type="match status" value="1"/>
</dbReference>
<dbReference type="EMBL" id="JAEACU010000005">
    <property type="protein sequence ID" value="KAH7528332.1"/>
    <property type="molecule type" value="Genomic_DNA"/>
</dbReference>
<protein>
    <submittedName>
        <fullName evidence="8">Uncharacterized protein</fullName>
    </submittedName>
</protein>
<dbReference type="GO" id="GO:0020037">
    <property type="term" value="F:heme binding"/>
    <property type="evidence" value="ECO:0007669"/>
    <property type="project" value="InterPro"/>
</dbReference>
<evidence type="ECO:0000256" key="1">
    <source>
        <dbReference type="ARBA" id="ARBA00001971"/>
    </source>
</evidence>
<sequence>MVRRIAESYPGTTNLSKMLGMYANNVLCRVALGRDFSEEGEYDKHGFQKMLQEFQELLGGFSLGDFFPSMEFIHKSDLPQMHYMKAVIKEIFRLHPPAPVLLPRESMEHDSRSDCASQTTLFLISSVSNFSGNTYRQFTLTQELHRCQKAKHNCFLWVKNEGLES</sequence>
<dbReference type="Gene3D" id="1.10.630.10">
    <property type="entry name" value="Cytochrome P450"/>
    <property type="match status" value="2"/>
</dbReference>
<dbReference type="Proteomes" id="UP000813462">
    <property type="component" value="Unassembled WGS sequence"/>
</dbReference>
<comment type="cofactor">
    <cofactor evidence="1">
        <name>heme</name>
        <dbReference type="ChEBI" id="CHEBI:30413"/>
    </cofactor>
</comment>
<comment type="similarity">
    <text evidence="2">Belongs to the cytochrome P450 family.</text>
</comment>
<organism evidence="8 9">
    <name type="scientific">Ziziphus jujuba var. spinosa</name>
    <dbReference type="NCBI Taxonomy" id="714518"/>
    <lineage>
        <taxon>Eukaryota</taxon>
        <taxon>Viridiplantae</taxon>
        <taxon>Streptophyta</taxon>
        <taxon>Embryophyta</taxon>
        <taxon>Tracheophyta</taxon>
        <taxon>Spermatophyta</taxon>
        <taxon>Magnoliopsida</taxon>
        <taxon>eudicotyledons</taxon>
        <taxon>Gunneridae</taxon>
        <taxon>Pentapetalae</taxon>
        <taxon>rosids</taxon>
        <taxon>fabids</taxon>
        <taxon>Rosales</taxon>
        <taxon>Rhamnaceae</taxon>
        <taxon>Paliureae</taxon>
        <taxon>Ziziphus</taxon>
    </lineage>
</organism>
<dbReference type="PANTHER" id="PTHR47955:SF19">
    <property type="entry name" value="CYTOCHROME P450 71A9-LIKE ISOFORM X1"/>
    <property type="match status" value="1"/>
</dbReference>
<evidence type="ECO:0000256" key="7">
    <source>
        <dbReference type="ARBA" id="ARBA00023033"/>
    </source>
</evidence>
<dbReference type="PANTHER" id="PTHR47955">
    <property type="entry name" value="CYTOCHROME P450 FAMILY 71 PROTEIN"/>
    <property type="match status" value="1"/>
</dbReference>
<evidence type="ECO:0000313" key="9">
    <source>
        <dbReference type="Proteomes" id="UP000813462"/>
    </source>
</evidence>
<dbReference type="GO" id="GO:0004497">
    <property type="term" value="F:monooxygenase activity"/>
    <property type="evidence" value="ECO:0007669"/>
    <property type="project" value="UniProtKB-KW"/>
</dbReference>
<dbReference type="GO" id="GO:0005506">
    <property type="term" value="F:iron ion binding"/>
    <property type="evidence" value="ECO:0007669"/>
    <property type="project" value="InterPro"/>
</dbReference>
<reference evidence="8" key="1">
    <citation type="journal article" date="2021" name="Front. Plant Sci.">
        <title>Chromosome-Scale Genome Assembly for Chinese Sour Jujube and Insights Into Its Genome Evolution and Domestication Signature.</title>
        <authorList>
            <person name="Shen L.-Y."/>
            <person name="Luo H."/>
            <person name="Wang X.-L."/>
            <person name="Wang X.-M."/>
            <person name="Qiu X.-J."/>
            <person name="Liu H."/>
            <person name="Zhou S.-S."/>
            <person name="Jia K.-H."/>
            <person name="Nie S."/>
            <person name="Bao Y.-T."/>
            <person name="Zhang R.-G."/>
            <person name="Yun Q.-Z."/>
            <person name="Chai Y.-H."/>
            <person name="Lu J.-Y."/>
            <person name="Li Y."/>
            <person name="Zhao S.-W."/>
            <person name="Mao J.-F."/>
            <person name="Jia S.-G."/>
            <person name="Mao Y.-M."/>
        </authorList>
    </citation>
    <scope>NUCLEOTIDE SEQUENCE</scope>
    <source>
        <strain evidence="8">AT0</strain>
        <tissue evidence="8">Leaf</tissue>
    </source>
</reference>
<gene>
    <name evidence="8" type="ORF">FEM48_Zijuj05G0061500</name>
</gene>
<keyword evidence="6" id="KW-0408">Iron</keyword>
<evidence type="ECO:0000256" key="5">
    <source>
        <dbReference type="ARBA" id="ARBA00023002"/>
    </source>
</evidence>
<proteinExistence type="inferred from homology"/>
<name>A0A978VD93_ZIZJJ</name>
<evidence type="ECO:0000256" key="4">
    <source>
        <dbReference type="ARBA" id="ARBA00022723"/>
    </source>
</evidence>
<dbReference type="InterPro" id="IPR001128">
    <property type="entry name" value="Cyt_P450"/>
</dbReference>
<keyword evidence="7" id="KW-0503">Monooxygenase</keyword>
<keyword evidence="3" id="KW-0349">Heme</keyword>
<evidence type="ECO:0000313" key="8">
    <source>
        <dbReference type="EMBL" id="KAH7528332.1"/>
    </source>
</evidence>
<keyword evidence="5" id="KW-0560">Oxidoreductase</keyword>
<dbReference type="InterPro" id="IPR036396">
    <property type="entry name" value="Cyt_P450_sf"/>
</dbReference>
<comment type="caution">
    <text evidence="8">The sequence shown here is derived from an EMBL/GenBank/DDBJ whole genome shotgun (WGS) entry which is preliminary data.</text>
</comment>
<dbReference type="InterPro" id="IPR002401">
    <property type="entry name" value="Cyt_P450_E_grp-I"/>
</dbReference>
<evidence type="ECO:0000256" key="2">
    <source>
        <dbReference type="ARBA" id="ARBA00010617"/>
    </source>
</evidence>